<evidence type="ECO:0000256" key="4">
    <source>
        <dbReference type="ARBA" id="ARBA00022837"/>
    </source>
</evidence>
<proteinExistence type="predicted"/>
<dbReference type="EMBL" id="CP084167">
    <property type="protein sequence ID" value="UJG43005.1"/>
    <property type="molecule type" value="Genomic_DNA"/>
</dbReference>
<keyword evidence="6" id="KW-0812">Transmembrane</keyword>
<sequence length="708" mass="80158">MFVGIIYTTMFLHLFVINSPKVVANNPINIGEDHIKLIKQGYTEDFDREISLSDFLTYSIEPFVLDFDKDQSFEIFIVSNRYNETEGNKLFLLKDSSIMPNWPIQLEVDIEDIVCQESYNDEQIVIVRAKNKNSANQTFFYGINKNGEVISSFTKVVEETFSGDTLFGDVDEDGQNEFIIHNKNQVFIYENDFTLKENWPKETNETIFSEIVVDDVNLDGRKDILALTEQGLIFVWDWNGTLLRNFPKKIDILYYKSGEGFRVMPVVTDSNNDGIVEIFASSTFGYLYCLELSEGKTSTYYQKLPNAIYSLNQATASDINKDGLLDIIQPFSDGFSIFNFDGILEVKAKVEGSYSFTGAPVLADINQDNILELIFVSDYRLLVFNYTGFEIQNYEKTIPYAYNNGISPIVFDSDSDSEIEIVYLNNYGKIKIFETNDFGLFPWLFKYSSPLHSVNNDYDGDGLLDREEKVVGSDLLNFDSDSDTVCDGDEVNQYVMNPVIVDLSLDTDEDNLTNIEEVDIYLTNPLNPDSDFDSLTDGEEVLIHFTNPLSADSDEDGLPDSFEVEYTFLDPNNDDDSKLDYDEDGLSNLEEYLYGTDPSNPDTDSDSLLDGDEIYRYFTNPIVSDADADYDGDGLTNVEEVDIYHTDPSSTDSDGDGFSDGEEVEKGSDPNNSQSIPKTSKISFALFSALISLFSIVFLFTLTKRLKI</sequence>
<feature type="compositionally biased region" description="Acidic residues" evidence="5">
    <location>
        <begin position="653"/>
        <end position="663"/>
    </location>
</feature>
<reference evidence="7" key="1">
    <citation type="journal article" date="2022" name="Nat. Microbiol.">
        <title>Unique mobile elements and scalable gene flow at the prokaryote-eukaryote boundary revealed by circularized Asgard archaea genomes.</title>
        <authorList>
            <person name="Wu F."/>
            <person name="Speth D.R."/>
            <person name="Philosof A."/>
            <person name="Cremiere A."/>
            <person name="Narayanan A."/>
            <person name="Barco R.A."/>
            <person name="Connon S.A."/>
            <person name="Amend J.P."/>
            <person name="Antoshechkin I.A."/>
            <person name="Orphan V.J."/>
        </authorList>
    </citation>
    <scope>NUCLEOTIDE SEQUENCE</scope>
    <source>
        <strain evidence="7">PR6</strain>
    </source>
</reference>
<evidence type="ECO:0000256" key="1">
    <source>
        <dbReference type="ARBA" id="ARBA00004613"/>
    </source>
</evidence>
<evidence type="ECO:0000256" key="5">
    <source>
        <dbReference type="SAM" id="MobiDB-lite"/>
    </source>
</evidence>
<keyword evidence="6" id="KW-0472">Membrane</keyword>
<keyword evidence="3" id="KW-0732">Signal</keyword>
<dbReference type="AlphaFoldDB" id="A0A9Y1BQ72"/>
<gene>
    <name evidence="7" type="ORF">K9W46_11590</name>
</gene>
<dbReference type="InterPro" id="IPR053180">
    <property type="entry name" value="Ca-binding_acidic-repeat"/>
</dbReference>
<keyword evidence="2" id="KW-0964">Secreted</keyword>
<dbReference type="PANTHER" id="PTHR37467">
    <property type="entry name" value="EXPORTED CALCIUM-BINDING GLYCOPROTEIN-RELATED"/>
    <property type="match status" value="1"/>
</dbReference>
<evidence type="ECO:0000256" key="6">
    <source>
        <dbReference type="SAM" id="Phobius"/>
    </source>
</evidence>
<dbReference type="SUPFAM" id="SSF69318">
    <property type="entry name" value="Integrin alpha N-terminal domain"/>
    <property type="match status" value="2"/>
</dbReference>
<feature type="transmembrane region" description="Helical" evidence="6">
    <location>
        <begin position="682"/>
        <end position="702"/>
    </location>
</feature>
<comment type="subcellular location">
    <subcellularLocation>
        <location evidence="1">Secreted</location>
    </subcellularLocation>
</comment>
<evidence type="ECO:0000313" key="7">
    <source>
        <dbReference type="EMBL" id="UJG43005.1"/>
    </source>
</evidence>
<protein>
    <recommendedName>
        <fullName evidence="8">VCBS repeat-containing protein</fullName>
    </recommendedName>
</protein>
<accession>A0A9Y1BQ72</accession>
<dbReference type="PANTHER" id="PTHR37467:SF1">
    <property type="entry name" value="EXPORTED CALCIUM-BINDING GLYCOPROTEIN"/>
    <property type="match status" value="1"/>
</dbReference>
<evidence type="ECO:0008006" key="8">
    <source>
        <dbReference type="Google" id="ProtNLM"/>
    </source>
</evidence>
<keyword evidence="4" id="KW-0106">Calcium</keyword>
<dbReference type="Proteomes" id="UP001200513">
    <property type="component" value="Chromosome"/>
</dbReference>
<evidence type="ECO:0000256" key="3">
    <source>
        <dbReference type="ARBA" id="ARBA00022729"/>
    </source>
</evidence>
<keyword evidence="6" id="KW-1133">Transmembrane helix</keyword>
<organism evidence="7">
    <name type="scientific">Candidatus Heimdallarchaeum endolithica</name>
    <dbReference type="NCBI Taxonomy" id="2876572"/>
    <lineage>
        <taxon>Archaea</taxon>
        <taxon>Promethearchaeati</taxon>
        <taxon>Candidatus Heimdallarchaeota</taxon>
        <taxon>Candidatus Heimdallarchaeia (ex Rinke et al. 2021) (nom. nud.)</taxon>
        <taxon>Candidatus Heimdallarchaeales</taxon>
        <taxon>Candidatus Heimdallarchaeaceae</taxon>
        <taxon>Candidatus Heimdallarchaeum</taxon>
    </lineage>
</organism>
<dbReference type="InterPro" id="IPR028994">
    <property type="entry name" value="Integrin_alpha_N"/>
</dbReference>
<evidence type="ECO:0000256" key="2">
    <source>
        <dbReference type="ARBA" id="ARBA00022525"/>
    </source>
</evidence>
<name>A0A9Y1BQ72_9ARCH</name>
<dbReference type="Pfam" id="PF18884">
    <property type="entry name" value="TSP3_bac"/>
    <property type="match status" value="5"/>
</dbReference>
<dbReference type="InterPro" id="IPR059100">
    <property type="entry name" value="TSP3_bac"/>
</dbReference>
<feature type="region of interest" description="Disordered" evidence="5">
    <location>
        <begin position="640"/>
        <end position="675"/>
    </location>
</feature>